<protein>
    <recommendedName>
        <fullName evidence="1">Ricin B lectin domain-containing protein</fullName>
    </recommendedName>
</protein>
<dbReference type="Gene3D" id="2.80.10.50">
    <property type="match status" value="1"/>
</dbReference>
<dbReference type="Proteomes" id="UP000622552">
    <property type="component" value="Unassembled WGS sequence"/>
</dbReference>
<proteinExistence type="predicted"/>
<dbReference type="EMBL" id="JADOUF010000001">
    <property type="protein sequence ID" value="MBG6133877.1"/>
    <property type="molecule type" value="Genomic_DNA"/>
</dbReference>
<feature type="domain" description="Ricin B lectin" evidence="1">
    <location>
        <begin position="16"/>
        <end position="89"/>
    </location>
</feature>
<dbReference type="RefSeq" id="WP_197001185.1">
    <property type="nucleotide sequence ID" value="NZ_BONS01000032.1"/>
</dbReference>
<dbReference type="SUPFAM" id="SSF50370">
    <property type="entry name" value="Ricin B-like lectins"/>
    <property type="match status" value="1"/>
</dbReference>
<keyword evidence="3" id="KW-1185">Reference proteome</keyword>
<accession>A0A8J7KUB0</accession>
<name>A0A8J7KUB0_9ACTN</name>
<dbReference type="PROSITE" id="PS50231">
    <property type="entry name" value="RICIN_B_LECTIN"/>
    <property type="match status" value="1"/>
</dbReference>
<evidence type="ECO:0000259" key="1">
    <source>
        <dbReference type="Pfam" id="PF00652"/>
    </source>
</evidence>
<dbReference type="InterPro" id="IPR035992">
    <property type="entry name" value="Ricin_B-like_lectins"/>
</dbReference>
<evidence type="ECO:0000313" key="2">
    <source>
        <dbReference type="EMBL" id="MBG6133877.1"/>
    </source>
</evidence>
<comment type="caution">
    <text evidence="2">The sequence shown here is derived from an EMBL/GenBank/DDBJ whole genome shotgun (WGS) entry which is preliminary data.</text>
</comment>
<dbReference type="InterPro" id="IPR000772">
    <property type="entry name" value="Ricin_B_lectin"/>
</dbReference>
<reference evidence="2" key="1">
    <citation type="submission" date="2020-11" db="EMBL/GenBank/DDBJ databases">
        <title>Sequencing the genomes of 1000 actinobacteria strains.</title>
        <authorList>
            <person name="Klenk H.-P."/>
        </authorList>
    </citation>
    <scope>NUCLEOTIDE SEQUENCE</scope>
    <source>
        <strain evidence="2">DSM 45356</strain>
    </source>
</reference>
<gene>
    <name evidence="2" type="ORF">IW245_000071</name>
</gene>
<evidence type="ECO:0000313" key="3">
    <source>
        <dbReference type="Proteomes" id="UP000622552"/>
    </source>
</evidence>
<dbReference type="Pfam" id="PF00652">
    <property type="entry name" value="Ricin_B_lectin"/>
    <property type="match status" value="1"/>
</dbReference>
<dbReference type="AlphaFoldDB" id="A0A8J7KUB0"/>
<sequence length="89" mass="9728">MVPVSPQQWNVRAGRSAFPGKCVDLDQNNRYNGAKIQSYDCNGTDAQHWSVQGNGEIKLAGTDFCLDAWAGQGSPVRLWGCNGTAAQRW</sequence>
<organism evidence="2 3">
    <name type="scientific">Longispora fulva</name>
    <dbReference type="NCBI Taxonomy" id="619741"/>
    <lineage>
        <taxon>Bacteria</taxon>
        <taxon>Bacillati</taxon>
        <taxon>Actinomycetota</taxon>
        <taxon>Actinomycetes</taxon>
        <taxon>Micromonosporales</taxon>
        <taxon>Micromonosporaceae</taxon>
        <taxon>Longispora</taxon>
    </lineage>
</organism>